<name>A0A5D3WKD5_9BACT</name>
<sequence>MKHPGILALALLIIGCSGSQLVWQHPSGLGETERLQAERTCDMLIEEESWRTPYFPPYYGRYFHHPYGYGYPFHYRHSYGYSYYDDPGNVWAAQKAFRVCMRAKGWEQVEVDEKGTVTY</sequence>
<protein>
    <submittedName>
        <fullName evidence="1">Uncharacterized protein</fullName>
    </submittedName>
</protein>
<dbReference type="OrthoDB" id="5402328at2"/>
<keyword evidence="2" id="KW-1185">Reference proteome</keyword>
<evidence type="ECO:0000313" key="2">
    <source>
        <dbReference type="Proteomes" id="UP000324159"/>
    </source>
</evidence>
<comment type="caution">
    <text evidence="1">The sequence shown here is derived from an EMBL/GenBank/DDBJ whole genome shotgun (WGS) entry which is preliminary data.</text>
</comment>
<dbReference type="PROSITE" id="PS51257">
    <property type="entry name" value="PROKAR_LIPOPROTEIN"/>
    <property type="match status" value="1"/>
</dbReference>
<accession>A0A5D3WKD5</accession>
<dbReference type="Proteomes" id="UP000324159">
    <property type="component" value="Unassembled WGS sequence"/>
</dbReference>
<evidence type="ECO:0000313" key="1">
    <source>
        <dbReference type="EMBL" id="TYO97615.1"/>
    </source>
</evidence>
<dbReference type="RefSeq" id="WP_148896264.1">
    <property type="nucleotide sequence ID" value="NZ_VNIB01000009.1"/>
</dbReference>
<dbReference type="AlphaFoldDB" id="A0A5D3WKD5"/>
<gene>
    <name evidence="1" type="ORF">EDC39_10918</name>
</gene>
<dbReference type="EMBL" id="VNIB01000009">
    <property type="protein sequence ID" value="TYO97615.1"/>
    <property type="molecule type" value="Genomic_DNA"/>
</dbReference>
<reference evidence="1 2" key="1">
    <citation type="submission" date="2019-07" db="EMBL/GenBank/DDBJ databases">
        <title>Genomic Encyclopedia of Type Strains, Phase IV (KMG-IV): sequencing the most valuable type-strain genomes for metagenomic binning, comparative biology and taxonomic classification.</title>
        <authorList>
            <person name="Goeker M."/>
        </authorList>
    </citation>
    <scope>NUCLEOTIDE SEQUENCE [LARGE SCALE GENOMIC DNA]</scope>
    <source>
        <strain evidence="1 2">SS015</strain>
    </source>
</reference>
<organism evidence="1 2">
    <name type="scientific">Geothermobacter ehrlichii</name>
    <dbReference type="NCBI Taxonomy" id="213224"/>
    <lineage>
        <taxon>Bacteria</taxon>
        <taxon>Pseudomonadati</taxon>
        <taxon>Thermodesulfobacteriota</taxon>
        <taxon>Desulfuromonadia</taxon>
        <taxon>Desulfuromonadales</taxon>
        <taxon>Geothermobacteraceae</taxon>
        <taxon>Geothermobacter</taxon>
    </lineage>
</organism>
<proteinExistence type="predicted"/>